<evidence type="ECO:0000313" key="3">
    <source>
        <dbReference type="Proteomes" id="UP000308092"/>
    </source>
</evidence>
<reference evidence="2 3" key="1">
    <citation type="submission" date="2019-03" db="EMBL/GenBank/DDBJ databases">
        <title>The genome sequence of a newly discovered highly antifungal drug resistant Aspergillus species, Aspergillus tanneri NIH 1004.</title>
        <authorList>
            <person name="Mounaud S."/>
            <person name="Singh I."/>
            <person name="Joardar V."/>
            <person name="Pakala S."/>
            <person name="Pakala S."/>
            <person name="Venepally P."/>
            <person name="Hoover J."/>
            <person name="Nierman W."/>
            <person name="Chung J."/>
            <person name="Losada L."/>
        </authorList>
    </citation>
    <scope>NUCLEOTIDE SEQUENCE [LARGE SCALE GENOMIC DNA]</scope>
    <source>
        <strain evidence="2 3">NIH1004</strain>
    </source>
</reference>
<organism evidence="2 3">
    <name type="scientific">Aspergillus tanneri</name>
    <dbReference type="NCBI Taxonomy" id="1220188"/>
    <lineage>
        <taxon>Eukaryota</taxon>
        <taxon>Fungi</taxon>
        <taxon>Dikarya</taxon>
        <taxon>Ascomycota</taxon>
        <taxon>Pezizomycotina</taxon>
        <taxon>Eurotiomycetes</taxon>
        <taxon>Eurotiomycetidae</taxon>
        <taxon>Eurotiales</taxon>
        <taxon>Aspergillaceae</taxon>
        <taxon>Aspergillus</taxon>
        <taxon>Aspergillus subgen. Circumdati</taxon>
    </lineage>
</organism>
<dbReference type="SUPFAM" id="SSF52087">
    <property type="entry name" value="CRAL/TRIO domain"/>
    <property type="match status" value="1"/>
</dbReference>
<accession>A0A4S3JBN0</accession>
<keyword evidence="3" id="KW-1185">Reference proteome</keyword>
<evidence type="ECO:0000313" key="2">
    <source>
        <dbReference type="EMBL" id="THC92559.1"/>
    </source>
</evidence>
<dbReference type="Gene3D" id="3.40.525.10">
    <property type="entry name" value="CRAL-TRIO lipid binding domain"/>
    <property type="match status" value="1"/>
</dbReference>
<dbReference type="EMBL" id="SOSA01000325">
    <property type="protein sequence ID" value="THC92559.1"/>
    <property type="molecule type" value="Genomic_DNA"/>
</dbReference>
<dbReference type="PROSITE" id="PS50191">
    <property type="entry name" value="CRAL_TRIO"/>
    <property type="match status" value="1"/>
</dbReference>
<proteinExistence type="predicted"/>
<dbReference type="SMART" id="SM00516">
    <property type="entry name" value="SEC14"/>
    <property type="match status" value="1"/>
</dbReference>
<dbReference type="SUPFAM" id="SSF46938">
    <property type="entry name" value="CRAL/TRIO N-terminal domain"/>
    <property type="match status" value="1"/>
</dbReference>
<dbReference type="Proteomes" id="UP000308092">
    <property type="component" value="Unassembled WGS sequence"/>
</dbReference>
<dbReference type="Pfam" id="PF00650">
    <property type="entry name" value="CRAL_TRIO"/>
    <property type="match status" value="1"/>
</dbReference>
<dbReference type="InterPro" id="IPR036273">
    <property type="entry name" value="CRAL/TRIO_N_dom_sf"/>
</dbReference>
<gene>
    <name evidence="2" type="ORF">EYZ11_007970</name>
</gene>
<dbReference type="VEuPathDB" id="FungiDB:EYZ11_007970"/>
<dbReference type="Pfam" id="PF03765">
    <property type="entry name" value="CRAL_TRIO_N"/>
    <property type="match status" value="1"/>
</dbReference>
<comment type="caution">
    <text evidence="2">The sequence shown here is derived from an EMBL/GenBank/DDBJ whole genome shotgun (WGS) entry which is preliminary data.</text>
</comment>
<sequence>MTVDNAAGFDLDQGQRLALETFTQLCKDQSLLDHPDGLAEQDARDAINDETTLVRFLRARKFDPDGAFEQFREACRFRKENHIHEVYDGIRLEDFETARRVYPHWTGRRDKRGLPICIANFINITGDTVTGWKGTRYLQGTSSELRQVDILQLGSVIFDSITRFAFPLCSAVAGKPITRAVILVDASTLSLKQGFDLRLFARDISGLLTTCFPETIERIFLCNCPSYFAAIWKILKGWVDPVTAEKLVFLTPVEVLPTLKEYIDPENLPVSLGGKLDFEHGMQYDLDAAVRKVLGRDQLVPGPMKWVYDNRGRMSAVAVGSVDGQKRQATVATLE</sequence>
<dbReference type="PANTHER" id="PTHR45657">
    <property type="entry name" value="CRAL-TRIO DOMAIN-CONTAINING PROTEIN YKL091C-RELATED"/>
    <property type="match status" value="1"/>
</dbReference>
<dbReference type="InterPro" id="IPR051026">
    <property type="entry name" value="PI/PC_transfer"/>
</dbReference>
<dbReference type="AlphaFoldDB" id="A0A4S3JBN0"/>
<dbReference type="SMART" id="SM01100">
    <property type="entry name" value="CRAL_TRIO_N"/>
    <property type="match status" value="1"/>
</dbReference>
<dbReference type="Gene3D" id="1.10.8.20">
    <property type="entry name" value="N-terminal domain of phosphatidylinositol transfer protein sec14p"/>
    <property type="match status" value="1"/>
</dbReference>
<dbReference type="InterPro" id="IPR011074">
    <property type="entry name" value="CRAL/TRIO_N_dom"/>
</dbReference>
<dbReference type="InterPro" id="IPR001251">
    <property type="entry name" value="CRAL-TRIO_dom"/>
</dbReference>
<dbReference type="CDD" id="cd00170">
    <property type="entry name" value="SEC14"/>
    <property type="match status" value="1"/>
</dbReference>
<evidence type="ECO:0000259" key="1">
    <source>
        <dbReference type="PROSITE" id="PS50191"/>
    </source>
</evidence>
<dbReference type="InterPro" id="IPR036865">
    <property type="entry name" value="CRAL-TRIO_dom_sf"/>
</dbReference>
<protein>
    <recommendedName>
        <fullName evidence="1">CRAL-TRIO domain-containing protein</fullName>
    </recommendedName>
</protein>
<dbReference type="PANTHER" id="PTHR45657:SF20">
    <property type="entry name" value="CRAL_TRIO DOMAIN PROTEIN (AFU_ORTHOLOGUE AFUA_5G00680)"/>
    <property type="match status" value="1"/>
</dbReference>
<dbReference type="STRING" id="1220188.A0A4S3JBN0"/>
<name>A0A4S3JBN0_9EURO</name>
<feature type="domain" description="CRAL-TRIO" evidence="1">
    <location>
        <begin position="105"/>
        <end position="280"/>
    </location>
</feature>